<evidence type="ECO:0000313" key="9">
    <source>
        <dbReference type="Proteomes" id="UP000679284"/>
    </source>
</evidence>
<sequence length="294" mass="30209">MSGAVPVTVVGGFLGSGKTTLMNRILAAAPPRTAVLVNDFGDLNVDAGLIASADDLTFELSGGCICCSMAEGIGPALDRALASGPKAILIEASGVAEPRRIAEFALLDPALSLHLVIVLAHAAELPGLLDDPLVGDTVVRQFDGADLVLLNHADAAGEALVSKAATALRRIAPGRPVVRTSHAALPPELLALPGRGLTVAPPVPDGRHEDVFSRSRLDWEAPLDAAELERALGRLPRSLLRLKGWVALQGGAALLQYVAGRWTLTPGDAPHSGTRLVGIGTGPAHDLATLLALG</sequence>
<protein>
    <submittedName>
        <fullName evidence="8">GTP-binding protein</fullName>
    </submittedName>
</protein>
<comment type="similarity">
    <text evidence="4">Belongs to the SIMIBI class G3E GTPase family. ZNG1 subfamily.</text>
</comment>
<keyword evidence="2" id="KW-0378">Hydrolase</keyword>
<dbReference type="SUPFAM" id="SSF52540">
    <property type="entry name" value="P-loop containing nucleoside triphosphate hydrolases"/>
    <property type="match status" value="1"/>
</dbReference>
<dbReference type="Pfam" id="PF02492">
    <property type="entry name" value="cobW"/>
    <property type="match status" value="1"/>
</dbReference>
<evidence type="ECO:0000259" key="7">
    <source>
        <dbReference type="SMART" id="SM00833"/>
    </source>
</evidence>
<dbReference type="Gene3D" id="3.40.50.300">
    <property type="entry name" value="P-loop containing nucleotide triphosphate hydrolases"/>
    <property type="match status" value="1"/>
</dbReference>
<evidence type="ECO:0000256" key="6">
    <source>
        <dbReference type="ARBA" id="ARBA00049117"/>
    </source>
</evidence>
<dbReference type="AlphaFoldDB" id="A0A8J8MTX3"/>
<dbReference type="Gene3D" id="3.30.1220.10">
    <property type="entry name" value="CobW-like, C-terminal domain"/>
    <property type="match status" value="1"/>
</dbReference>
<dbReference type="SUPFAM" id="SSF90002">
    <property type="entry name" value="Hypothetical protein YjiA, C-terminal domain"/>
    <property type="match status" value="1"/>
</dbReference>
<dbReference type="CDD" id="cd03112">
    <property type="entry name" value="CobW-like"/>
    <property type="match status" value="1"/>
</dbReference>
<evidence type="ECO:0000256" key="5">
    <source>
        <dbReference type="ARBA" id="ARBA00045658"/>
    </source>
</evidence>
<gene>
    <name evidence="8" type="ORF">GR316_08600</name>
</gene>
<dbReference type="RefSeq" id="WP_211783541.1">
    <property type="nucleotide sequence ID" value="NZ_CP047289.1"/>
</dbReference>
<dbReference type="GO" id="GO:0016787">
    <property type="term" value="F:hydrolase activity"/>
    <property type="evidence" value="ECO:0007669"/>
    <property type="project" value="UniProtKB-KW"/>
</dbReference>
<dbReference type="InterPro" id="IPR036627">
    <property type="entry name" value="CobW-likC_sf"/>
</dbReference>
<keyword evidence="1" id="KW-0547">Nucleotide-binding</keyword>
<evidence type="ECO:0000256" key="2">
    <source>
        <dbReference type="ARBA" id="ARBA00022801"/>
    </source>
</evidence>
<dbReference type="Proteomes" id="UP000679284">
    <property type="component" value="Chromosome"/>
</dbReference>
<evidence type="ECO:0000256" key="1">
    <source>
        <dbReference type="ARBA" id="ARBA00022741"/>
    </source>
</evidence>
<dbReference type="PANTHER" id="PTHR13748:SF62">
    <property type="entry name" value="COBW DOMAIN-CONTAINING PROTEIN"/>
    <property type="match status" value="1"/>
</dbReference>
<organism evidence="8 9">
    <name type="scientific">Falsirhodobacter algicola</name>
    <dbReference type="NCBI Taxonomy" id="2692330"/>
    <lineage>
        <taxon>Bacteria</taxon>
        <taxon>Pseudomonadati</taxon>
        <taxon>Pseudomonadota</taxon>
        <taxon>Alphaproteobacteria</taxon>
        <taxon>Rhodobacterales</taxon>
        <taxon>Paracoccaceae</taxon>
        <taxon>Falsirhodobacter</taxon>
    </lineage>
</organism>
<dbReference type="KEGG" id="fap:GR316_08600"/>
<evidence type="ECO:0000313" key="8">
    <source>
        <dbReference type="EMBL" id="QUS36321.1"/>
    </source>
</evidence>
<dbReference type="PANTHER" id="PTHR13748">
    <property type="entry name" value="COBW-RELATED"/>
    <property type="match status" value="1"/>
</dbReference>
<keyword evidence="9" id="KW-1185">Reference proteome</keyword>
<dbReference type="EMBL" id="CP047289">
    <property type="protein sequence ID" value="QUS36321.1"/>
    <property type="molecule type" value="Genomic_DNA"/>
</dbReference>
<dbReference type="InterPro" id="IPR051316">
    <property type="entry name" value="Zinc-reg_GTPase_activator"/>
</dbReference>
<comment type="function">
    <text evidence="5">Zinc chaperone that directly transfers zinc cofactor to target proteins, thereby activating them. Zinc is transferred from the CXCC motif in the GTPase domain to the zinc binding site in target proteins in a process requiring GTP hydrolysis.</text>
</comment>
<dbReference type="Pfam" id="PF07683">
    <property type="entry name" value="CobW_C"/>
    <property type="match status" value="1"/>
</dbReference>
<reference evidence="8" key="1">
    <citation type="submission" date="2020-01" db="EMBL/GenBank/DDBJ databases">
        <authorList>
            <person name="Yang Y."/>
            <person name="Kwon Y.M."/>
        </authorList>
    </citation>
    <scope>NUCLEOTIDE SEQUENCE</scope>
    <source>
        <strain evidence="8">PG104</strain>
    </source>
</reference>
<keyword evidence="3" id="KW-0143">Chaperone</keyword>
<comment type="catalytic activity">
    <reaction evidence="6">
        <text>GTP + H2O = GDP + phosphate + H(+)</text>
        <dbReference type="Rhea" id="RHEA:19669"/>
        <dbReference type="ChEBI" id="CHEBI:15377"/>
        <dbReference type="ChEBI" id="CHEBI:15378"/>
        <dbReference type="ChEBI" id="CHEBI:37565"/>
        <dbReference type="ChEBI" id="CHEBI:43474"/>
        <dbReference type="ChEBI" id="CHEBI:58189"/>
    </reaction>
    <physiologicalReaction direction="left-to-right" evidence="6">
        <dbReference type="Rhea" id="RHEA:19670"/>
    </physiologicalReaction>
</comment>
<dbReference type="GO" id="GO:0005737">
    <property type="term" value="C:cytoplasm"/>
    <property type="evidence" value="ECO:0007669"/>
    <property type="project" value="TreeGrafter"/>
</dbReference>
<dbReference type="InterPro" id="IPR011629">
    <property type="entry name" value="CobW-like_C"/>
</dbReference>
<dbReference type="SMART" id="SM00833">
    <property type="entry name" value="CobW_C"/>
    <property type="match status" value="1"/>
</dbReference>
<proteinExistence type="inferred from homology"/>
<dbReference type="InterPro" id="IPR003495">
    <property type="entry name" value="CobW/HypB/UreG_nucleotide-bd"/>
</dbReference>
<evidence type="ECO:0000256" key="3">
    <source>
        <dbReference type="ARBA" id="ARBA00023186"/>
    </source>
</evidence>
<feature type="domain" description="CobW C-terminal" evidence="7">
    <location>
        <begin position="212"/>
        <end position="294"/>
    </location>
</feature>
<name>A0A8J8MTX3_9RHOB</name>
<dbReference type="InterPro" id="IPR027417">
    <property type="entry name" value="P-loop_NTPase"/>
</dbReference>
<dbReference type="GO" id="GO:0000166">
    <property type="term" value="F:nucleotide binding"/>
    <property type="evidence" value="ECO:0007669"/>
    <property type="project" value="UniProtKB-KW"/>
</dbReference>
<accession>A0A8J8MTX3</accession>
<evidence type="ECO:0000256" key="4">
    <source>
        <dbReference type="ARBA" id="ARBA00034320"/>
    </source>
</evidence>